<keyword evidence="1 3" id="KW-0820">tRNA-binding</keyword>
<protein>
    <recommendedName>
        <fullName evidence="5">tRNA-binding domain-containing protein</fullName>
    </recommendedName>
</protein>
<evidence type="ECO:0000256" key="1">
    <source>
        <dbReference type="ARBA" id="ARBA00022555"/>
    </source>
</evidence>
<accession>A0A4U0XC23</accession>
<dbReference type="Proteomes" id="UP000308768">
    <property type="component" value="Unassembled WGS sequence"/>
</dbReference>
<dbReference type="PANTHER" id="PTHR11586:SF33">
    <property type="entry name" value="AMINOACYL TRNA SYNTHASE COMPLEX-INTERACTING MULTIFUNCTIONAL PROTEIN 1"/>
    <property type="match status" value="1"/>
</dbReference>
<dbReference type="InterPro" id="IPR002547">
    <property type="entry name" value="tRNA-bd_dom"/>
</dbReference>
<dbReference type="CDD" id="cd02799">
    <property type="entry name" value="tRNA_bind_EMAP-II_like"/>
    <property type="match status" value="1"/>
</dbReference>
<dbReference type="EMBL" id="NAJN01000370">
    <property type="protein sequence ID" value="TKA74282.1"/>
    <property type="molecule type" value="Genomic_DNA"/>
</dbReference>
<evidence type="ECO:0000313" key="6">
    <source>
        <dbReference type="EMBL" id="TKA74282.1"/>
    </source>
</evidence>
<dbReference type="Gene3D" id="1.20.1050.130">
    <property type="match status" value="1"/>
</dbReference>
<dbReference type="SUPFAM" id="SSF50249">
    <property type="entry name" value="Nucleic acid-binding proteins"/>
    <property type="match status" value="1"/>
</dbReference>
<reference evidence="6 7" key="1">
    <citation type="submission" date="2017-03" db="EMBL/GenBank/DDBJ databases">
        <title>Genomes of endolithic fungi from Antarctica.</title>
        <authorList>
            <person name="Coleine C."/>
            <person name="Masonjones S."/>
            <person name="Stajich J.E."/>
        </authorList>
    </citation>
    <scope>NUCLEOTIDE SEQUENCE [LARGE SCALE GENOMIC DNA]</scope>
    <source>
        <strain evidence="6 7">CCFEE 5187</strain>
    </source>
</reference>
<feature type="compositionally biased region" description="Low complexity" evidence="4">
    <location>
        <begin position="221"/>
        <end position="248"/>
    </location>
</feature>
<dbReference type="FunFam" id="2.40.50.140:FF:000199">
    <property type="entry name" value="tRNA-aminoacylation cofactor ARC1"/>
    <property type="match status" value="1"/>
</dbReference>
<proteinExistence type="predicted"/>
<keyword evidence="7" id="KW-1185">Reference proteome</keyword>
<dbReference type="Pfam" id="PF21972">
    <property type="entry name" value="Arc1p_N_like"/>
    <property type="match status" value="1"/>
</dbReference>
<dbReference type="InterPro" id="IPR053836">
    <property type="entry name" value="Arc1-like_N"/>
</dbReference>
<dbReference type="InterPro" id="IPR051270">
    <property type="entry name" value="Tyrosine-tRNA_ligase_regulator"/>
</dbReference>
<name>A0A4U0XC23_9PEZI</name>
<dbReference type="PANTHER" id="PTHR11586">
    <property type="entry name" value="TRNA-AMINOACYLATION COFACTOR ARC1 FAMILY MEMBER"/>
    <property type="match status" value="1"/>
</dbReference>
<feature type="compositionally biased region" description="Basic and acidic residues" evidence="4">
    <location>
        <begin position="164"/>
        <end position="175"/>
    </location>
</feature>
<evidence type="ECO:0000256" key="3">
    <source>
        <dbReference type="PROSITE-ProRule" id="PRU00209"/>
    </source>
</evidence>
<dbReference type="Gene3D" id="2.40.50.140">
    <property type="entry name" value="Nucleic acid-binding proteins"/>
    <property type="match status" value="1"/>
</dbReference>
<dbReference type="STRING" id="331657.A0A4U0XC23"/>
<keyword evidence="2 3" id="KW-0694">RNA-binding</keyword>
<dbReference type="CDD" id="cd10304">
    <property type="entry name" value="GST_C_Arc1p_N_like"/>
    <property type="match status" value="1"/>
</dbReference>
<dbReference type="AlphaFoldDB" id="A0A4U0XC23"/>
<feature type="compositionally biased region" description="Low complexity" evidence="4">
    <location>
        <begin position="176"/>
        <end position="190"/>
    </location>
</feature>
<dbReference type="PROSITE" id="PS50886">
    <property type="entry name" value="TRBD"/>
    <property type="match status" value="1"/>
</dbReference>
<evidence type="ECO:0000256" key="4">
    <source>
        <dbReference type="SAM" id="MobiDB-lite"/>
    </source>
</evidence>
<dbReference type="GO" id="GO:0017102">
    <property type="term" value="C:methionyl glutamyl tRNA synthetase complex"/>
    <property type="evidence" value="ECO:0007669"/>
    <property type="project" value="TreeGrafter"/>
</dbReference>
<dbReference type="OrthoDB" id="19141at2759"/>
<sequence>MATSTHLDESVTSLLSKSFSNASSETHPIKLSAAIYPEAHYTEPEKNEINQWLITSSHIASSSEDQAKATERLSSLNTHLSTRTTLLGSKPSIADVVLYARLAPVVRNWSSEERTGEQGYHHIVRHLDFVQNAPLFGLKLGDGERVPVNTDEVVCAIKPIDAKAEKERKKKEKEAAAATAAGATDSGAAPADEKDVQPQGGRKSKKDKSAEKSSSTGDKIAAAVGAETAGVAQPSTGAAPTTADAPTKTQKKEKKEKAPKAAKPAAVEKPLSPCLIDLRVGHILKAIQHPNADSLYVSTIACGDAAGADNTSEHEGQVVRTVCSGLNGLVPLADMQGRRVVVVCNLKPVTMRGIKSAAMVLAASPRLKDGDEDAHKGPVELVNPPPGAQAGDRVFFEGWEGEPEATLNPKKKVWETLQPGFTTTEALEVAFEAAAVEALKAEEKTGAGKLRTKGGVCTVSTLKGATVR</sequence>
<feature type="region of interest" description="Disordered" evidence="4">
    <location>
        <begin position="164"/>
        <end position="265"/>
    </location>
</feature>
<gene>
    <name evidence="6" type="ORF">B0A49_04816</name>
</gene>
<comment type="caution">
    <text evidence="6">The sequence shown here is derived from an EMBL/GenBank/DDBJ whole genome shotgun (WGS) entry which is preliminary data.</text>
</comment>
<dbReference type="Pfam" id="PF01588">
    <property type="entry name" value="tRNA_bind"/>
    <property type="match status" value="1"/>
</dbReference>
<organism evidence="6 7">
    <name type="scientific">Cryomyces minteri</name>
    <dbReference type="NCBI Taxonomy" id="331657"/>
    <lineage>
        <taxon>Eukaryota</taxon>
        <taxon>Fungi</taxon>
        <taxon>Dikarya</taxon>
        <taxon>Ascomycota</taxon>
        <taxon>Pezizomycotina</taxon>
        <taxon>Dothideomycetes</taxon>
        <taxon>Dothideomycetes incertae sedis</taxon>
        <taxon>Cryomyces</taxon>
    </lineage>
</organism>
<feature type="domain" description="TRNA-binding" evidence="5">
    <location>
        <begin position="272"/>
        <end position="395"/>
    </location>
</feature>
<evidence type="ECO:0000259" key="5">
    <source>
        <dbReference type="PROSITE" id="PS50886"/>
    </source>
</evidence>
<dbReference type="InterPro" id="IPR012340">
    <property type="entry name" value="NA-bd_OB-fold"/>
</dbReference>
<dbReference type="SUPFAM" id="SSF47616">
    <property type="entry name" value="GST C-terminal domain-like"/>
    <property type="match status" value="1"/>
</dbReference>
<dbReference type="InterPro" id="IPR036282">
    <property type="entry name" value="Glutathione-S-Trfase_C_sf"/>
</dbReference>
<dbReference type="GO" id="GO:0000049">
    <property type="term" value="F:tRNA binding"/>
    <property type="evidence" value="ECO:0007669"/>
    <property type="project" value="UniProtKB-UniRule"/>
</dbReference>
<evidence type="ECO:0000256" key="2">
    <source>
        <dbReference type="ARBA" id="ARBA00022884"/>
    </source>
</evidence>
<evidence type="ECO:0000313" key="7">
    <source>
        <dbReference type="Proteomes" id="UP000308768"/>
    </source>
</evidence>